<dbReference type="SUPFAM" id="SSF64518">
    <property type="entry name" value="Phase 1 flagellin"/>
    <property type="match status" value="1"/>
</dbReference>
<feature type="domain" description="Flagellin C-terminal" evidence="4">
    <location>
        <begin position="279"/>
        <end position="356"/>
    </location>
</feature>
<dbReference type="PANTHER" id="PTHR42792">
    <property type="entry name" value="FLAGELLIN"/>
    <property type="match status" value="1"/>
</dbReference>
<evidence type="ECO:0000313" key="5">
    <source>
        <dbReference type="EMBL" id="PZW44869.1"/>
    </source>
</evidence>
<name>A0A2W7IEH4_9PROT</name>
<protein>
    <submittedName>
        <fullName evidence="5">Flagellin-like hook-associated protein FlgL</fullName>
    </submittedName>
</protein>
<gene>
    <name evidence="5" type="ORF">C8P66_11336</name>
</gene>
<dbReference type="Pfam" id="PF00700">
    <property type="entry name" value="Flagellin_C"/>
    <property type="match status" value="1"/>
</dbReference>
<dbReference type="GO" id="GO:0005198">
    <property type="term" value="F:structural molecule activity"/>
    <property type="evidence" value="ECO:0007669"/>
    <property type="project" value="InterPro"/>
</dbReference>
<comment type="similarity">
    <text evidence="2">Belongs to the bacterial flagellin family.</text>
</comment>
<dbReference type="OrthoDB" id="7265253at2"/>
<organism evidence="5 6">
    <name type="scientific">Humitalea rosea</name>
    <dbReference type="NCBI Taxonomy" id="990373"/>
    <lineage>
        <taxon>Bacteria</taxon>
        <taxon>Pseudomonadati</taxon>
        <taxon>Pseudomonadota</taxon>
        <taxon>Alphaproteobacteria</taxon>
        <taxon>Acetobacterales</taxon>
        <taxon>Roseomonadaceae</taxon>
        <taxon>Humitalea</taxon>
    </lineage>
</organism>
<dbReference type="AlphaFoldDB" id="A0A2W7IEH4"/>
<accession>A0A2W7IEH4</accession>
<evidence type="ECO:0000256" key="1">
    <source>
        <dbReference type="ARBA" id="ARBA00004365"/>
    </source>
</evidence>
<keyword evidence="5" id="KW-0282">Flagellum</keyword>
<keyword evidence="5" id="KW-0969">Cilium</keyword>
<dbReference type="InterPro" id="IPR001492">
    <property type="entry name" value="Flagellin"/>
</dbReference>
<dbReference type="Proteomes" id="UP000249688">
    <property type="component" value="Unassembled WGS sequence"/>
</dbReference>
<evidence type="ECO:0000256" key="2">
    <source>
        <dbReference type="ARBA" id="ARBA00005709"/>
    </source>
</evidence>
<dbReference type="PANTHER" id="PTHR42792:SF1">
    <property type="entry name" value="FLAGELLAR HOOK-ASSOCIATED PROTEIN 3"/>
    <property type="match status" value="1"/>
</dbReference>
<comment type="subcellular location">
    <subcellularLocation>
        <location evidence="1">Bacterial flagellum</location>
    </subcellularLocation>
</comment>
<dbReference type="GO" id="GO:0009288">
    <property type="term" value="C:bacterial-type flagellum"/>
    <property type="evidence" value="ECO:0007669"/>
    <property type="project" value="UniProtKB-SubCell"/>
</dbReference>
<keyword evidence="5" id="KW-0966">Cell projection</keyword>
<evidence type="ECO:0000313" key="6">
    <source>
        <dbReference type="Proteomes" id="UP000249688"/>
    </source>
</evidence>
<dbReference type="Gene3D" id="1.20.1330.10">
    <property type="entry name" value="f41 fragment of flagellin, N-terminal domain"/>
    <property type="match status" value="1"/>
</dbReference>
<dbReference type="EMBL" id="QKYU01000013">
    <property type="protein sequence ID" value="PZW44869.1"/>
    <property type="molecule type" value="Genomic_DNA"/>
</dbReference>
<sequence>MAIDGMGSSTLAWITHDALRTKSLVDVLSRQQADGMKGVVYGDIAPEAKRAIDLRGEIARRDAYADAVDRTLGRTAATQVVLGRLFDIATEFFGEAQAVGRQDPARIGTLAEAARTALAEVAGLLNEQQAGEYLFGGSDSANPPVPSAGTIASGGMASAIAAAIAGLDSTNGSAIAAMTLGIASDTSAGVSPFSAFLEDPAQGGGEARRAVPSGDGQRVEWGLFANRNAAATSDGETTGGWARDLMRGLASLAALTPGSTDAGDGFDTFMTSLRLGLKTAADGIAAEQGALGTVESRLETIKTRHSDLSVALETQRAGAEEVDLAETISRLRDVQTRLEASWRVLDMVSGLSLTNFLR</sequence>
<reference evidence="5 6" key="1">
    <citation type="submission" date="2018-06" db="EMBL/GenBank/DDBJ databases">
        <title>Genomic Encyclopedia of Archaeal and Bacterial Type Strains, Phase II (KMG-II): from individual species to whole genera.</title>
        <authorList>
            <person name="Goeker M."/>
        </authorList>
    </citation>
    <scope>NUCLEOTIDE SEQUENCE [LARGE SCALE GENOMIC DNA]</scope>
    <source>
        <strain evidence="5 6">DSM 24525</strain>
    </source>
</reference>
<keyword evidence="3" id="KW-0975">Bacterial flagellum</keyword>
<dbReference type="InterPro" id="IPR046358">
    <property type="entry name" value="Flagellin_C"/>
</dbReference>
<comment type="caution">
    <text evidence="5">The sequence shown here is derived from an EMBL/GenBank/DDBJ whole genome shotgun (WGS) entry which is preliminary data.</text>
</comment>
<dbReference type="RefSeq" id="WP_158537236.1">
    <property type="nucleotide sequence ID" value="NZ_QKYU01000013.1"/>
</dbReference>
<evidence type="ECO:0000256" key="3">
    <source>
        <dbReference type="ARBA" id="ARBA00023143"/>
    </source>
</evidence>
<keyword evidence="6" id="KW-1185">Reference proteome</keyword>
<evidence type="ECO:0000259" key="4">
    <source>
        <dbReference type="Pfam" id="PF00700"/>
    </source>
</evidence>
<proteinExistence type="inferred from homology"/>